<feature type="domain" description="SpaA-like prealbumin fold" evidence="2">
    <location>
        <begin position="1211"/>
        <end position="1291"/>
    </location>
</feature>
<keyword evidence="1" id="KW-0732">Signal</keyword>
<gene>
    <name evidence="3" type="ORF">CUS_7377</name>
</gene>
<feature type="chain" id="PRO_5038783822" evidence="1">
    <location>
        <begin position="36"/>
        <end position="1334"/>
    </location>
</feature>
<evidence type="ECO:0000313" key="3">
    <source>
        <dbReference type="EMBL" id="EGC04537.1"/>
    </source>
</evidence>
<feature type="signal peptide" evidence="1">
    <location>
        <begin position="1"/>
        <end position="35"/>
    </location>
</feature>
<dbReference type="InterPro" id="IPR013783">
    <property type="entry name" value="Ig-like_fold"/>
</dbReference>
<dbReference type="STRING" id="246199.CUS_7377"/>
<dbReference type="InterPro" id="IPR041033">
    <property type="entry name" value="SpaA_PFL_dom_1"/>
</dbReference>
<dbReference type="Gene3D" id="2.60.40.10">
    <property type="entry name" value="Immunoglobulins"/>
    <property type="match status" value="7"/>
</dbReference>
<feature type="domain" description="SpaA-like prealbumin fold" evidence="2">
    <location>
        <begin position="1071"/>
        <end position="1176"/>
    </location>
</feature>
<dbReference type="eggNOG" id="COG4932">
    <property type="taxonomic scope" value="Bacteria"/>
</dbReference>
<dbReference type="Proteomes" id="UP000004259">
    <property type="component" value="Unassembled WGS sequence"/>
</dbReference>
<dbReference type="EMBL" id="ADKM02000018">
    <property type="protein sequence ID" value="EGC04537.1"/>
    <property type="molecule type" value="Genomic_DNA"/>
</dbReference>
<protein>
    <submittedName>
        <fullName evidence="3">Cna protein B-type domain protein</fullName>
    </submittedName>
</protein>
<reference evidence="3 4" key="1">
    <citation type="submission" date="2011-02" db="EMBL/GenBank/DDBJ databases">
        <authorList>
            <person name="Nelson K.E."/>
            <person name="Sutton G."/>
            <person name="Torralba M."/>
            <person name="Durkin S."/>
            <person name="Harkins D."/>
            <person name="Montgomery R."/>
            <person name="Ziemer C."/>
            <person name="Klaassens E."/>
            <person name="Ocuiv P."/>
            <person name="Morrison M."/>
        </authorList>
    </citation>
    <scope>NUCLEOTIDE SEQUENCE [LARGE SCALE GENOMIC DNA]</scope>
    <source>
        <strain evidence="3 4">8</strain>
    </source>
</reference>
<dbReference type="OrthoDB" id="2032697at2"/>
<dbReference type="Pfam" id="PF17802">
    <property type="entry name" value="SpaA"/>
    <property type="match status" value="3"/>
</dbReference>
<organism evidence="3 4">
    <name type="scientific">Ruminococcus albus 8</name>
    <dbReference type="NCBI Taxonomy" id="246199"/>
    <lineage>
        <taxon>Bacteria</taxon>
        <taxon>Bacillati</taxon>
        <taxon>Bacillota</taxon>
        <taxon>Clostridia</taxon>
        <taxon>Eubacteriales</taxon>
        <taxon>Oscillospiraceae</taxon>
        <taxon>Ruminococcus</taxon>
    </lineage>
</organism>
<dbReference type="RefSeq" id="WP_002846979.1">
    <property type="nucleotide sequence ID" value="NZ_ADKM02000018.1"/>
</dbReference>
<evidence type="ECO:0000313" key="4">
    <source>
        <dbReference type="Proteomes" id="UP000004259"/>
    </source>
</evidence>
<accession>E9S802</accession>
<name>E9S802_RUMAL</name>
<proteinExistence type="predicted"/>
<sequence length="1334" mass="143718">MIRNPFKHGRKISGRKRLVSGLTAGLLAASSIVGALPASVASAAGDLVDLGTFKYATQKELGSANKYAAFAYTYTQANHMEGIFACNNYHPYGDAFGTTNNVVNYVDSKENHIYIGENIGGGDAELNVIEQVHQTNGINDDMLWDMILPDTITINRTANNGQGVQLEDVNGYQSGVFNSEKDLAKKIYHVSEVTYNIDFIDALTALDEYQEYWAKQDTSDVTEVTLPDKENSDQNNWVIDIECAEGGNVVTLDAQDIKDSRLNVKAKDGVSDYSLIINVTGLNDGDHFDREIKIDDADSLYGPQAGKVLFNMLGEDGDQYYFTKLNQGVILAPTQEVYIYQTHNGSVMGFYVENNGCEIHQNGFRQLAVKDHNNIEISKMAVGGQKELPGARLSVTAASGNNDVDWNKVIAANDGVRPVGGTTSAPTGITWLSGTEPRIIKGLPDGTYYLDESGADADGNVTLDGKKYQVVESSLRFTVKEGQLTDVRSTELSMYGVQIDGSYYTAENVQKTGYDGKLFVCNAVAEDIVSGPADLVINKFDLTGENEIAGAKLTITGTTDAGEAVSMDWTSKENETWNISLDDGVYTLSETGDVIVTDDGVFDVIPSSLNFTVKNGKVTDVKTDNGADISKDGFNKNAYDGYFTVGTNADKAEVINICDAKRTNVKLSKQSTGGDEIPNAKLTLKGVDANGRALSFENVRFADESSVTDGSIAKNVISWTSSRTPVEVVGLPNGSYTFHEVAAPNGYQVTTDITFDVYYGNVTVTSVNGKATSGTVIMTDNRNTTVSINKFDLTGKNEVEGARLTVKGISAGVEDYEYSWVSVKGKAEVLTGLADGDYTLTEEADDESGEIFDMTTGKYYKVIKDTLTFSVRDGSVWNTSSNKVEIYPSTPSSAPAEEYYVAGRNNTISICDAEIKQGDVTINKFDITGQNEVEGAQLTLTGEGIDWARLAEFNPDSQYITDKTGKVTGLQWVSEKGAEWNVTLRDGTGYVLTETAVAKDGETEYEVIPSSISFDIVDGKVANIDNKQTDIAGRANPNATDETTDSYVVANNGVNEIYICDAKKIIVKTTDVTISKTDITGEKEIKGAQLQVTSTDVDWTEIVAANAGLEKVTQNGKVIGLSWTSDDQSPVVLWGLTEGSYTLTETGKPFEYDGDIYEVIDSKIGFTIDADGKVTVISETKPAANAEESDKGYAVGKGDTITICDASRTVITVSKKDITGEKEVIGAHLVIKDASGRIVDQWDSNGKDHIVSALTNGTYTLEETAVDAAVAGGDFKIIDSVVTFTVKNGKITSAVAGKALYNDFNAESEDSYAVVDKATGKITICDAEKVVKTT</sequence>
<feature type="domain" description="SpaA-like prealbumin fold" evidence="2">
    <location>
        <begin position="664"/>
        <end position="767"/>
    </location>
</feature>
<evidence type="ECO:0000259" key="2">
    <source>
        <dbReference type="Pfam" id="PF17802"/>
    </source>
</evidence>
<keyword evidence="4" id="KW-1185">Reference proteome</keyword>
<evidence type="ECO:0000256" key="1">
    <source>
        <dbReference type="SAM" id="SignalP"/>
    </source>
</evidence>
<comment type="caution">
    <text evidence="3">The sequence shown here is derived from an EMBL/GenBank/DDBJ whole genome shotgun (WGS) entry which is preliminary data.</text>
</comment>